<dbReference type="Proteomes" id="UP000782312">
    <property type="component" value="Unassembled WGS sequence"/>
</dbReference>
<dbReference type="AlphaFoldDB" id="A0A932I245"/>
<accession>A0A932I245</accession>
<feature type="transmembrane region" description="Helical" evidence="1">
    <location>
        <begin position="41"/>
        <end position="66"/>
    </location>
</feature>
<comment type="caution">
    <text evidence="2">The sequence shown here is derived from an EMBL/GenBank/DDBJ whole genome shotgun (WGS) entry which is preliminary data.</text>
</comment>
<feature type="transmembrane region" description="Helical" evidence="1">
    <location>
        <begin position="78"/>
        <end position="96"/>
    </location>
</feature>
<protein>
    <submittedName>
        <fullName evidence="2">Uncharacterized protein</fullName>
    </submittedName>
</protein>
<evidence type="ECO:0000256" key="1">
    <source>
        <dbReference type="SAM" id="Phobius"/>
    </source>
</evidence>
<dbReference type="EMBL" id="JACPUR010000021">
    <property type="protein sequence ID" value="MBI3127956.1"/>
    <property type="molecule type" value="Genomic_DNA"/>
</dbReference>
<sequence>MDGGVETALRYSLATLLALGGMRFYYEFVRLSALRDARRGVHAILGWLQAGFLPSFILSFLAAYWISRSTALAAVGDFVFWFTYFLCTLLVLASFARQAARRGSARPGDRPPVSPADPIAWLRRMMGEDGEGKG</sequence>
<gene>
    <name evidence="2" type="ORF">HYZ11_10155</name>
</gene>
<organism evidence="2 3">
    <name type="scientific">Tectimicrobiota bacterium</name>
    <dbReference type="NCBI Taxonomy" id="2528274"/>
    <lineage>
        <taxon>Bacteria</taxon>
        <taxon>Pseudomonadati</taxon>
        <taxon>Nitrospinota/Tectimicrobiota group</taxon>
        <taxon>Candidatus Tectimicrobiota</taxon>
    </lineage>
</organism>
<reference evidence="2" key="1">
    <citation type="submission" date="2020-07" db="EMBL/GenBank/DDBJ databases">
        <title>Huge and variable diversity of episymbiotic CPR bacteria and DPANN archaea in groundwater ecosystems.</title>
        <authorList>
            <person name="He C.Y."/>
            <person name="Keren R."/>
            <person name="Whittaker M."/>
            <person name="Farag I.F."/>
            <person name="Doudna J."/>
            <person name="Cate J.H.D."/>
            <person name="Banfield J.F."/>
        </authorList>
    </citation>
    <scope>NUCLEOTIDE SEQUENCE</scope>
    <source>
        <strain evidence="2">NC_groundwater_763_Ag_S-0.2um_68_21</strain>
    </source>
</reference>
<keyword evidence="1" id="KW-1133">Transmembrane helix</keyword>
<keyword evidence="1" id="KW-0812">Transmembrane</keyword>
<name>A0A932I245_UNCTE</name>
<evidence type="ECO:0000313" key="2">
    <source>
        <dbReference type="EMBL" id="MBI3127956.1"/>
    </source>
</evidence>
<evidence type="ECO:0000313" key="3">
    <source>
        <dbReference type="Proteomes" id="UP000782312"/>
    </source>
</evidence>
<keyword evidence="1" id="KW-0472">Membrane</keyword>
<proteinExistence type="predicted"/>